<comment type="caution">
    <text evidence="2">The sequence shown here is derived from an EMBL/GenBank/DDBJ whole genome shotgun (WGS) entry which is preliminary data.</text>
</comment>
<dbReference type="EMBL" id="BAAAZP010000060">
    <property type="protein sequence ID" value="GAA3665024.1"/>
    <property type="molecule type" value="Genomic_DNA"/>
</dbReference>
<evidence type="ECO:0000313" key="3">
    <source>
        <dbReference type="Proteomes" id="UP001500902"/>
    </source>
</evidence>
<dbReference type="PANTHER" id="PTHR33336:SF3">
    <property type="entry name" value="ABM DOMAIN-CONTAINING PROTEIN"/>
    <property type="match status" value="1"/>
</dbReference>
<sequence length="108" mass="12598">MKIVIPEASGTIALYGFARPKPERAAELEQLLLSFVQPTRAEPGSLHYQVHRDTTDPTAFVFYELWRSADDLRAHLTRPELTHFQQHRMDYLREDLEIHWLTPLTTTP</sequence>
<evidence type="ECO:0000313" key="2">
    <source>
        <dbReference type="EMBL" id="GAA3665024.1"/>
    </source>
</evidence>
<dbReference type="Gene3D" id="3.30.70.100">
    <property type="match status" value="1"/>
</dbReference>
<proteinExistence type="predicted"/>
<dbReference type="InterPro" id="IPR007138">
    <property type="entry name" value="ABM_dom"/>
</dbReference>
<name>A0ABP7BPC8_9ACTN</name>
<accession>A0ABP7BPC8</accession>
<reference evidence="3" key="1">
    <citation type="journal article" date="2019" name="Int. J. Syst. Evol. Microbiol.">
        <title>The Global Catalogue of Microorganisms (GCM) 10K type strain sequencing project: providing services to taxonomists for standard genome sequencing and annotation.</title>
        <authorList>
            <consortium name="The Broad Institute Genomics Platform"/>
            <consortium name="The Broad Institute Genome Sequencing Center for Infectious Disease"/>
            <person name="Wu L."/>
            <person name="Ma J."/>
        </authorList>
    </citation>
    <scope>NUCLEOTIDE SEQUENCE [LARGE SCALE GENOMIC DNA]</scope>
    <source>
        <strain evidence="3">JCM 16904</strain>
    </source>
</reference>
<dbReference type="InterPro" id="IPR011008">
    <property type="entry name" value="Dimeric_a/b-barrel"/>
</dbReference>
<evidence type="ECO:0000259" key="1">
    <source>
        <dbReference type="PROSITE" id="PS51725"/>
    </source>
</evidence>
<dbReference type="SUPFAM" id="SSF54909">
    <property type="entry name" value="Dimeric alpha+beta barrel"/>
    <property type="match status" value="1"/>
</dbReference>
<dbReference type="InterPro" id="IPR050744">
    <property type="entry name" value="AI-2_Isomerase_LsrG"/>
</dbReference>
<keyword evidence="3" id="KW-1185">Reference proteome</keyword>
<dbReference type="Proteomes" id="UP001500902">
    <property type="component" value="Unassembled WGS sequence"/>
</dbReference>
<protein>
    <recommendedName>
        <fullName evidence="1">ABM domain-containing protein</fullName>
    </recommendedName>
</protein>
<dbReference type="PANTHER" id="PTHR33336">
    <property type="entry name" value="QUINOL MONOOXYGENASE YGIN-RELATED"/>
    <property type="match status" value="1"/>
</dbReference>
<dbReference type="RefSeq" id="WP_344877577.1">
    <property type="nucleotide sequence ID" value="NZ_BAAAZP010000060.1"/>
</dbReference>
<dbReference type="PROSITE" id="PS51725">
    <property type="entry name" value="ABM"/>
    <property type="match status" value="1"/>
</dbReference>
<organism evidence="2 3">
    <name type="scientific">Nonomuraea antimicrobica</name>
    <dbReference type="NCBI Taxonomy" id="561173"/>
    <lineage>
        <taxon>Bacteria</taxon>
        <taxon>Bacillati</taxon>
        <taxon>Actinomycetota</taxon>
        <taxon>Actinomycetes</taxon>
        <taxon>Streptosporangiales</taxon>
        <taxon>Streptosporangiaceae</taxon>
        <taxon>Nonomuraea</taxon>
    </lineage>
</organism>
<gene>
    <name evidence="2" type="ORF">GCM10022224_031640</name>
</gene>
<feature type="domain" description="ABM" evidence="1">
    <location>
        <begin position="12"/>
        <end position="100"/>
    </location>
</feature>
<dbReference type="Pfam" id="PF03992">
    <property type="entry name" value="ABM"/>
    <property type="match status" value="1"/>
</dbReference>